<dbReference type="InterPro" id="IPR016024">
    <property type="entry name" value="ARM-type_fold"/>
</dbReference>
<reference evidence="6 7" key="1">
    <citation type="submission" date="2017-06" db="EMBL/GenBank/DDBJ databases">
        <title>Genome sequencing of cyanobaciteial culture collection at National Institute for Environmental Studies (NIES).</title>
        <authorList>
            <person name="Hirose Y."/>
            <person name="Shimura Y."/>
            <person name="Fujisawa T."/>
            <person name="Nakamura Y."/>
            <person name="Kawachi M."/>
        </authorList>
    </citation>
    <scope>NUCLEOTIDE SEQUENCE [LARGE SCALE GENOMIC DNA]</scope>
    <source>
        <strain evidence="6 7">NIES-37</strain>
    </source>
</reference>
<accession>A0A1Z4MZC2</accession>
<dbReference type="KEGG" id="ttq:NIES37_28140"/>
<protein>
    <recommendedName>
        <fullName evidence="8">HEAT repeat domain-containing protein</fullName>
    </recommendedName>
</protein>
<name>A0A1Z4MZC2_9CYAN</name>
<evidence type="ECO:0008006" key="8">
    <source>
        <dbReference type="Google" id="ProtNLM"/>
    </source>
</evidence>
<keyword evidence="4" id="KW-0456">Lyase</keyword>
<evidence type="ECO:0000256" key="4">
    <source>
        <dbReference type="ARBA" id="ARBA00023239"/>
    </source>
</evidence>
<dbReference type="GO" id="GO:0016829">
    <property type="term" value="F:lyase activity"/>
    <property type="evidence" value="ECO:0007669"/>
    <property type="project" value="UniProtKB-KW"/>
</dbReference>
<keyword evidence="3" id="KW-0605">Phycobilisome</keyword>
<sequence>MLPVPCSLPKEHGNLNYRTQTVNMTSVSYPPPVDRLLSYGDCRKYKEWPNYVAELGLKSEHIPDLIRMLTDEELIWADSDSDEVWSTIHAWRALGQLKAEDAIAPLLNLFEEMEDVDWVSTEMPRVFQMIGPVSIPALSDYLADDQYHIYARTTAADCISQIGQHYPEARTECVNVITQQLALFASNHAEFNAFLVANLISLQAVESANVIEQAFAANCVVPFIAGDWGEVQVAMGLKTREEIPERRFTQQEMMDYFTSLDEAVDDSKNSRGFTPAAKPAKKKSAKTSRKKKK</sequence>
<feature type="compositionally biased region" description="Basic residues" evidence="5">
    <location>
        <begin position="279"/>
        <end position="293"/>
    </location>
</feature>
<dbReference type="InterPro" id="IPR011989">
    <property type="entry name" value="ARM-like"/>
</dbReference>
<evidence type="ECO:0000313" key="6">
    <source>
        <dbReference type="EMBL" id="BAY98836.1"/>
    </source>
</evidence>
<dbReference type="SUPFAM" id="SSF48371">
    <property type="entry name" value="ARM repeat"/>
    <property type="match status" value="1"/>
</dbReference>
<dbReference type="Gene3D" id="1.25.10.10">
    <property type="entry name" value="Leucine-rich Repeat Variant"/>
    <property type="match status" value="1"/>
</dbReference>
<dbReference type="EMBL" id="AP018248">
    <property type="protein sequence ID" value="BAY98836.1"/>
    <property type="molecule type" value="Genomic_DNA"/>
</dbReference>
<evidence type="ECO:0000256" key="3">
    <source>
        <dbReference type="ARBA" id="ARBA00022738"/>
    </source>
</evidence>
<feature type="region of interest" description="Disordered" evidence="5">
    <location>
        <begin position="265"/>
        <end position="293"/>
    </location>
</feature>
<keyword evidence="7" id="KW-1185">Reference proteome</keyword>
<proteinExistence type="inferred from homology"/>
<evidence type="ECO:0000256" key="2">
    <source>
        <dbReference type="ARBA" id="ARBA00022549"/>
    </source>
</evidence>
<organism evidence="6 7">
    <name type="scientific">Tolypothrix tenuis PCC 7101</name>
    <dbReference type="NCBI Taxonomy" id="231146"/>
    <lineage>
        <taxon>Bacteria</taxon>
        <taxon>Bacillati</taxon>
        <taxon>Cyanobacteriota</taxon>
        <taxon>Cyanophyceae</taxon>
        <taxon>Nostocales</taxon>
        <taxon>Tolypothrichaceae</taxon>
        <taxon>Tolypothrix</taxon>
    </lineage>
</organism>
<evidence type="ECO:0000313" key="7">
    <source>
        <dbReference type="Proteomes" id="UP000218785"/>
    </source>
</evidence>
<gene>
    <name evidence="6" type="ORF">NIES37_28140</name>
</gene>
<evidence type="ECO:0000256" key="1">
    <source>
        <dbReference type="ARBA" id="ARBA00009299"/>
    </source>
</evidence>
<dbReference type="GO" id="GO:0030089">
    <property type="term" value="C:phycobilisome"/>
    <property type="evidence" value="ECO:0007669"/>
    <property type="project" value="UniProtKB-KW"/>
</dbReference>
<comment type="similarity">
    <text evidence="1">Belongs to the CpcE/RpcE/PecE family.</text>
</comment>
<dbReference type="Proteomes" id="UP000218785">
    <property type="component" value="Chromosome"/>
</dbReference>
<dbReference type="AlphaFoldDB" id="A0A1Z4MZC2"/>
<evidence type="ECO:0000256" key="5">
    <source>
        <dbReference type="SAM" id="MobiDB-lite"/>
    </source>
</evidence>
<keyword evidence="2" id="KW-0042">Antenna complex</keyword>